<dbReference type="PANTHER" id="PTHR43304">
    <property type="entry name" value="PHYTOCHROME-LIKE PROTEIN CPH1"/>
    <property type="match status" value="1"/>
</dbReference>
<dbReference type="PANTHER" id="PTHR43304:SF1">
    <property type="entry name" value="PAC DOMAIN-CONTAINING PROTEIN"/>
    <property type="match status" value="1"/>
</dbReference>
<evidence type="ECO:0000256" key="5">
    <source>
        <dbReference type="ARBA" id="ARBA00022777"/>
    </source>
</evidence>
<dbReference type="InterPro" id="IPR013656">
    <property type="entry name" value="PAS_4"/>
</dbReference>
<dbReference type="SUPFAM" id="SSF47384">
    <property type="entry name" value="Homodimeric domain of signal transducing histidine kinase"/>
    <property type="match status" value="1"/>
</dbReference>
<dbReference type="InterPro" id="IPR000700">
    <property type="entry name" value="PAS-assoc_C"/>
</dbReference>
<keyword evidence="3 6" id="KW-0597">Phosphoprotein</keyword>
<dbReference type="eggNOG" id="COG2202">
    <property type="taxonomic scope" value="Bacteria"/>
</dbReference>
<evidence type="ECO:0000313" key="12">
    <source>
        <dbReference type="Proteomes" id="UP000001880"/>
    </source>
</evidence>
<dbReference type="InterPro" id="IPR005467">
    <property type="entry name" value="His_kinase_dom"/>
</dbReference>
<dbReference type="OrthoDB" id="5409807at2"/>
<dbReference type="Gene3D" id="3.30.565.10">
    <property type="entry name" value="Histidine kinase-like ATPase, C-terminal domain"/>
    <property type="match status" value="1"/>
</dbReference>
<dbReference type="eggNOG" id="COG4191">
    <property type="taxonomic scope" value="Bacteria"/>
</dbReference>
<evidence type="ECO:0000256" key="3">
    <source>
        <dbReference type="ARBA" id="ARBA00022553"/>
    </source>
</evidence>
<dbReference type="Gene3D" id="1.10.287.130">
    <property type="match status" value="1"/>
</dbReference>
<dbReference type="InterPro" id="IPR036890">
    <property type="entry name" value="HATPase_C_sf"/>
</dbReference>
<dbReference type="EC" id="2.7.13.3" evidence="2"/>
<dbReference type="CDD" id="cd00082">
    <property type="entry name" value="HisKA"/>
    <property type="match status" value="1"/>
</dbReference>
<feature type="domain" description="PAC" evidence="10">
    <location>
        <begin position="435"/>
        <end position="488"/>
    </location>
</feature>
<feature type="domain" description="PAS" evidence="9">
    <location>
        <begin position="355"/>
        <end position="431"/>
    </location>
</feature>
<feature type="domain" description="Response regulatory" evidence="8">
    <location>
        <begin position="871"/>
        <end position="988"/>
    </location>
</feature>
<dbReference type="InterPro" id="IPR013655">
    <property type="entry name" value="PAS_fold_3"/>
</dbReference>
<dbReference type="Proteomes" id="UP000001880">
    <property type="component" value="Chromosome"/>
</dbReference>
<dbReference type="Pfam" id="PF08448">
    <property type="entry name" value="PAS_4"/>
    <property type="match status" value="1"/>
</dbReference>
<proteinExistence type="predicted"/>
<dbReference type="InterPro" id="IPR003594">
    <property type="entry name" value="HATPase_dom"/>
</dbReference>
<dbReference type="GO" id="GO:0000155">
    <property type="term" value="F:phosphorelay sensor kinase activity"/>
    <property type="evidence" value="ECO:0007669"/>
    <property type="project" value="InterPro"/>
</dbReference>
<dbReference type="eggNOG" id="COG0784">
    <property type="taxonomic scope" value="Bacteria"/>
</dbReference>
<dbReference type="HOGENOM" id="CLU_012704_0_0_7"/>
<feature type="domain" description="PAC" evidence="10">
    <location>
        <begin position="303"/>
        <end position="354"/>
    </location>
</feature>
<dbReference type="Pfam" id="PF02518">
    <property type="entry name" value="HATPase_c"/>
    <property type="match status" value="1"/>
</dbReference>
<dbReference type="InterPro" id="IPR036097">
    <property type="entry name" value="HisK_dim/P_sf"/>
</dbReference>
<keyword evidence="4" id="KW-0808">Transferase</keyword>
<dbReference type="Pfam" id="PF00072">
    <property type="entry name" value="Response_reg"/>
    <property type="match status" value="1"/>
</dbReference>
<organism evidence="11 12">
    <name type="scientific">Haliangium ochraceum (strain DSM 14365 / JCM 11303 / SMP-2)</name>
    <dbReference type="NCBI Taxonomy" id="502025"/>
    <lineage>
        <taxon>Bacteria</taxon>
        <taxon>Pseudomonadati</taxon>
        <taxon>Myxococcota</taxon>
        <taxon>Polyangia</taxon>
        <taxon>Haliangiales</taxon>
        <taxon>Kofleriaceae</taxon>
        <taxon>Haliangium</taxon>
    </lineage>
</organism>
<feature type="domain" description="PAS" evidence="9">
    <location>
        <begin position="489"/>
        <end position="559"/>
    </location>
</feature>
<dbReference type="SUPFAM" id="SSF55785">
    <property type="entry name" value="PYP-like sensor domain (PAS domain)"/>
    <property type="match status" value="5"/>
</dbReference>
<dbReference type="SUPFAM" id="SSF55874">
    <property type="entry name" value="ATPase domain of HSP90 chaperone/DNA topoisomerase II/histidine kinase"/>
    <property type="match status" value="1"/>
</dbReference>
<dbReference type="InterPro" id="IPR003661">
    <property type="entry name" value="HisK_dim/P_dom"/>
</dbReference>
<evidence type="ECO:0000259" key="7">
    <source>
        <dbReference type="PROSITE" id="PS50109"/>
    </source>
</evidence>
<feature type="modified residue" description="4-aspartylphosphate" evidence="6">
    <location>
        <position position="920"/>
    </location>
</feature>
<dbReference type="PROSITE" id="PS50110">
    <property type="entry name" value="RESPONSE_REGULATORY"/>
    <property type="match status" value="1"/>
</dbReference>
<dbReference type="InterPro" id="IPR011006">
    <property type="entry name" value="CheY-like_superfamily"/>
</dbReference>
<name>D0LHD8_HALO1</name>
<dbReference type="InterPro" id="IPR001789">
    <property type="entry name" value="Sig_transdc_resp-reg_receiver"/>
</dbReference>
<dbReference type="PROSITE" id="PS50113">
    <property type="entry name" value="PAC"/>
    <property type="match status" value="3"/>
</dbReference>
<reference evidence="11 12" key="1">
    <citation type="journal article" date="2010" name="Stand. Genomic Sci.">
        <title>Complete genome sequence of Haliangium ochraceum type strain (SMP-2).</title>
        <authorList>
            <consortium name="US DOE Joint Genome Institute (JGI-PGF)"/>
            <person name="Ivanova N."/>
            <person name="Daum C."/>
            <person name="Lang E."/>
            <person name="Abt B."/>
            <person name="Kopitz M."/>
            <person name="Saunders E."/>
            <person name="Lapidus A."/>
            <person name="Lucas S."/>
            <person name="Glavina Del Rio T."/>
            <person name="Nolan M."/>
            <person name="Tice H."/>
            <person name="Copeland A."/>
            <person name="Cheng J.F."/>
            <person name="Chen F."/>
            <person name="Bruce D."/>
            <person name="Goodwin L."/>
            <person name="Pitluck S."/>
            <person name="Mavromatis K."/>
            <person name="Pati A."/>
            <person name="Mikhailova N."/>
            <person name="Chen A."/>
            <person name="Palaniappan K."/>
            <person name="Land M."/>
            <person name="Hauser L."/>
            <person name="Chang Y.J."/>
            <person name="Jeffries C.D."/>
            <person name="Detter J.C."/>
            <person name="Brettin T."/>
            <person name="Rohde M."/>
            <person name="Goker M."/>
            <person name="Bristow J."/>
            <person name="Markowitz V."/>
            <person name="Eisen J.A."/>
            <person name="Hugenholtz P."/>
            <person name="Kyrpides N.C."/>
            <person name="Klenk H.P."/>
        </authorList>
    </citation>
    <scope>NUCLEOTIDE SEQUENCE [LARGE SCALE GENOMIC DNA]</scope>
    <source>
        <strain evidence="12">DSM 14365 / CIP 107738 / JCM 11303 / AJ 13395 / SMP-2</strain>
    </source>
</reference>
<dbReference type="AlphaFoldDB" id="D0LHD8"/>
<dbReference type="SMART" id="SM00091">
    <property type="entry name" value="PAS"/>
    <property type="match status" value="5"/>
</dbReference>
<dbReference type="SMART" id="SM00388">
    <property type="entry name" value="HisKA"/>
    <property type="match status" value="1"/>
</dbReference>
<dbReference type="STRING" id="502025.Hoch_5807"/>
<evidence type="ECO:0000259" key="10">
    <source>
        <dbReference type="PROSITE" id="PS50113"/>
    </source>
</evidence>
<protein>
    <recommendedName>
        <fullName evidence="2">histidine kinase</fullName>
        <ecNumber evidence="2">2.7.13.3</ecNumber>
    </recommendedName>
</protein>
<evidence type="ECO:0000256" key="6">
    <source>
        <dbReference type="PROSITE-ProRule" id="PRU00169"/>
    </source>
</evidence>
<dbReference type="InterPro" id="IPR000014">
    <property type="entry name" value="PAS"/>
</dbReference>
<dbReference type="InterPro" id="IPR035965">
    <property type="entry name" value="PAS-like_dom_sf"/>
</dbReference>
<dbReference type="RefSeq" id="WP_012830875.1">
    <property type="nucleotide sequence ID" value="NC_013440.1"/>
</dbReference>
<dbReference type="PRINTS" id="PR00344">
    <property type="entry name" value="BCTRLSENSOR"/>
</dbReference>
<dbReference type="EMBL" id="CP001804">
    <property type="protein sequence ID" value="ACY18283.1"/>
    <property type="molecule type" value="Genomic_DNA"/>
</dbReference>
<dbReference type="SUPFAM" id="SSF52172">
    <property type="entry name" value="CheY-like"/>
    <property type="match status" value="1"/>
</dbReference>
<evidence type="ECO:0000256" key="2">
    <source>
        <dbReference type="ARBA" id="ARBA00012438"/>
    </source>
</evidence>
<dbReference type="InterPro" id="IPR001610">
    <property type="entry name" value="PAC"/>
</dbReference>
<dbReference type="SMART" id="SM00387">
    <property type="entry name" value="HATPase_c"/>
    <property type="match status" value="1"/>
</dbReference>
<dbReference type="Pfam" id="PF08447">
    <property type="entry name" value="PAS_3"/>
    <property type="match status" value="2"/>
</dbReference>
<keyword evidence="5 11" id="KW-0418">Kinase</keyword>
<comment type="catalytic activity">
    <reaction evidence="1">
        <text>ATP + protein L-histidine = ADP + protein N-phospho-L-histidine.</text>
        <dbReference type="EC" id="2.7.13.3"/>
    </reaction>
</comment>
<evidence type="ECO:0000313" key="11">
    <source>
        <dbReference type="EMBL" id="ACY18283.1"/>
    </source>
</evidence>
<dbReference type="Pfam" id="PF00989">
    <property type="entry name" value="PAS"/>
    <property type="match status" value="2"/>
</dbReference>
<dbReference type="NCBIfam" id="TIGR00229">
    <property type="entry name" value="sensory_box"/>
    <property type="match status" value="3"/>
</dbReference>
<evidence type="ECO:0000259" key="8">
    <source>
        <dbReference type="PROSITE" id="PS50110"/>
    </source>
</evidence>
<gene>
    <name evidence="11" type="ordered locus">Hoch_5807</name>
</gene>
<evidence type="ECO:0000259" key="9">
    <source>
        <dbReference type="PROSITE" id="PS50112"/>
    </source>
</evidence>
<dbReference type="Gene3D" id="3.40.50.2300">
    <property type="match status" value="1"/>
</dbReference>
<dbReference type="SMART" id="SM00448">
    <property type="entry name" value="REC"/>
    <property type="match status" value="1"/>
</dbReference>
<dbReference type="Gene3D" id="3.30.450.20">
    <property type="entry name" value="PAS domain"/>
    <property type="match status" value="5"/>
</dbReference>
<dbReference type="InterPro" id="IPR013767">
    <property type="entry name" value="PAS_fold"/>
</dbReference>
<keyword evidence="12" id="KW-1185">Reference proteome</keyword>
<dbReference type="SMART" id="SM00086">
    <property type="entry name" value="PAC"/>
    <property type="match status" value="4"/>
</dbReference>
<evidence type="ECO:0000256" key="4">
    <source>
        <dbReference type="ARBA" id="ARBA00022679"/>
    </source>
</evidence>
<dbReference type="GO" id="GO:0006355">
    <property type="term" value="P:regulation of DNA-templated transcription"/>
    <property type="evidence" value="ECO:0007669"/>
    <property type="project" value="InterPro"/>
</dbReference>
<sequence>MPVRHELFAAALSAVDAAVVMTDADDRIAWANAAALALFDWDADGACGQSLSAVLRFQGPRPVLAPGESAAVCVLHGSAEASRVVHGTMRSVAENSGERVGHVFVFTGQQTYEARAKHWLSQSSLLYALLGSNGYLHEVGTVWSERFAYPRAMLLERPLLELVHEDDREAMARSLAQIANSDAACGAVETRLRRAQGGYRWLSWYMVYDAENQCVHLSAQDVSEVKRQERLLAETQGAASIGGWELDLHDTTLYWTDEIYRIHDLSPDSYLPSPETVLAFYEPGSAERFGRAVKRAARGEGGFDMEVELRTPAGRSVWCRNIGHMGFENGEVVRVFGSCQDVTEQRAIREAQRESEQQLRSLVRDVGIGVMVQGPEGEILHCNRAALDALGLSEHEVIGMPAPRLLAYAIHEDGTPLALGSDPLSRALETGQSVKDVILGVPHTGRDEPVWLLVNVVSRIDAAGSLRWAVCSFADISARKRAEDTARESAAMFRAVYENAGLGVLMRDIDGAILSSNPTFSRMLGYSAKTLRSMPLDAMLHPGDRELGGDEHEALLAGERETYEVDRRYVRRDGEIVWGHVTVSVVRGASDEPQYVVEMIVDITDRKRMEAQLMLTDRLASLGTMAAGVAHEINNPLTWLMGNVSYVRESLEELRDEIALDDDSADDLDKALADSLVGAERIRTIVQDLKLFARDREDEDGIADLGEVLHSTLRMLRNELHHRAVLEQKVGDVPPVVGDPARLGQVFTNLLVNAIHALPDRDREENRIEIRGVRSGRGVVIEISDNGVGMSPETQARIFDPFYTTKEVGQGTGLGLSICHSIIAQIGGRIEVDSELGQGTTFRVHLARARRGSTSGIALTLIDEMPTERKSLLCIDDEPDMGLTLKRMLGKYHDITFETDGERALERLREGERFDAIICDLMMPGMSGPEFYHSLGEVAPELVSHCGFVTGGTFTPATRAFAEEQRGYQLLQKPFSREAMYMFIAHLTAR</sequence>
<dbReference type="CDD" id="cd00130">
    <property type="entry name" value="PAS"/>
    <property type="match status" value="3"/>
</dbReference>
<dbReference type="InterPro" id="IPR052162">
    <property type="entry name" value="Sensor_kinase/Photoreceptor"/>
</dbReference>
<dbReference type="PROSITE" id="PS50109">
    <property type="entry name" value="HIS_KIN"/>
    <property type="match status" value="1"/>
</dbReference>
<feature type="domain" description="Histidine kinase" evidence="7">
    <location>
        <begin position="628"/>
        <end position="850"/>
    </location>
</feature>
<evidence type="ECO:0000256" key="1">
    <source>
        <dbReference type="ARBA" id="ARBA00000085"/>
    </source>
</evidence>
<feature type="domain" description="PAC" evidence="10">
    <location>
        <begin position="563"/>
        <end position="615"/>
    </location>
</feature>
<dbReference type="InterPro" id="IPR004358">
    <property type="entry name" value="Sig_transdc_His_kin-like_C"/>
</dbReference>
<dbReference type="KEGG" id="hoh:Hoch_5807"/>
<dbReference type="PROSITE" id="PS50112">
    <property type="entry name" value="PAS"/>
    <property type="match status" value="2"/>
</dbReference>
<dbReference type="Pfam" id="PF00512">
    <property type="entry name" value="HisKA"/>
    <property type="match status" value="1"/>
</dbReference>
<accession>D0LHD8</accession>